<dbReference type="GO" id="GO:0007165">
    <property type="term" value="P:signal transduction"/>
    <property type="evidence" value="ECO:0007669"/>
    <property type="project" value="UniProtKB-KW"/>
</dbReference>
<organism evidence="13 14">
    <name type="scientific">Azotobacter chroococcum</name>
    <dbReference type="NCBI Taxonomy" id="353"/>
    <lineage>
        <taxon>Bacteria</taxon>
        <taxon>Pseudomonadati</taxon>
        <taxon>Pseudomonadota</taxon>
        <taxon>Gammaproteobacteria</taxon>
        <taxon>Pseudomonadales</taxon>
        <taxon>Pseudomonadaceae</taxon>
        <taxon>Azotobacter</taxon>
    </lineage>
</organism>
<evidence type="ECO:0000256" key="11">
    <source>
        <dbReference type="SAM" id="Phobius"/>
    </source>
</evidence>
<accession>A0AA43ZA56</accession>
<feature type="transmembrane region" description="Helical" evidence="11">
    <location>
        <begin position="190"/>
        <end position="209"/>
    </location>
</feature>
<comment type="caution">
    <text evidence="13">The sequence shown here is derived from an EMBL/GenBank/DDBJ whole genome shotgun (WGS) entry which is preliminary data.</text>
</comment>
<evidence type="ECO:0000256" key="5">
    <source>
        <dbReference type="ARBA" id="ARBA00022989"/>
    </source>
</evidence>
<dbReference type="PROSITE" id="PS50111">
    <property type="entry name" value="CHEMOTAXIS_TRANSDUC_2"/>
    <property type="match status" value="1"/>
</dbReference>
<evidence type="ECO:0000256" key="2">
    <source>
        <dbReference type="ARBA" id="ARBA00022475"/>
    </source>
</evidence>
<dbReference type="Gene3D" id="1.10.287.950">
    <property type="entry name" value="Methyl-accepting chemotaxis protein"/>
    <property type="match status" value="1"/>
</dbReference>
<evidence type="ECO:0000256" key="8">
    <source>
        <dbReference type="ARBA" id="ARBA00029447"/>
    </source>
</evidence>
<gene>
    <name evidence="13" type="ORF">HA520_14545</name>
</gene>
<comment type="subcellular location">
    <subcellularLocation>
        <location evidence="1">Cell membrane</location>
        <topology evidence="1">Multi-pass membrane protein</topology>
    </subcellularLocation>
</comment>
<name>A0AA43ZA56_9GAMM</name>
<evidence type="ECO:0000256" key="9">
    <source>
        <dbReference type="PROSITE-ProRule" id="PRU00284"/>
    </source>
</evidence>
<dbReference type="FunFam" id="1.10.287.950:FF:000001">
    <property type="entry name" value="Methyl-accepting chemotaxis sensory transducer"/>
    <property type="match status" value="1"/>
</dbReference>
<evidence type="ECO:0000256" key="3">
    <source>
        <dbReference type="ARBA" id="ARBA00022481"/>
    </source>
</evidence>
<dbReference type="SMART" id="SM01049">
    <property type="entry name" value="Cache_2"/>
    <property type="match status" value="1"/>
</dbReference>
<reference evidence="13" key="1">
    <citation type="submission" date="2020-03" db="EMBL/GenBank/DDBJ databases">
        <title>Genome assembly of Azotobacter chroococcum W5.</title>
        <authorList>
            <person name="Kannepalli A."/>
        </authorList>
    </citation>
    <scope>NUCLEOTIDE SEQUENCE</scope>
    <source>
        <strain evidence="13">W5</strain>
    </source>
</reference>
<dbReference type="InterPro" id="IPR004089">
    <property type="entry name" value="MCPsignal_dom"/>
</dbReference>
<protein>
    <submittedName>
        <fullName evidence="13">Chemotaxis protein</fullName>
    </submittedName>
</protein>
<evidence type="ECO:0000259" key="12">
    <source>
        <dbReference type="PROSITE" id="PS50111"/>
    </source>
</evidence>
<dbReference type="GO" id="GO:0006935">
    <property type="term" value="P:chemotaxis"/>
    <property type="evidence" value="ECO:0007669"/>
    <property type="project" value="InterPro"/>
</dbReference>
<dbReference type="Gene3D" id="3.30.450.20">
    <property type="entry name" value="PAS domain"/>
    <property type="match status" value="1"/>
</dbReference>
<sequence>MGNPTTSQKLWGTLAAAWLAMLALMILAVWLMRGMMFEERSAKVESQVEIALSVLGDVAAQVERGVMSREEGQARAAGLVKSMRYDDGRGYFFVFDGDSRNITHPTLEAGSSLAEFKDADGRNLFVEFAGAADRGQGHAFFDYRWRHGGTGELESKRSLIRSFEPWGWYVGSGIYIADINQMFIQRLTQSVFGLLLAGAAVSLLMGWVIRDLMRNLGGDPRYAVQVVSHIADGDLGRPPLLRAGDSDSVLAHMNRMREALAGIVGDIGDSARQIEAEAEAIGAGNAELAARTEQQAAALAETASTMEQLTATVRQNAEHAGHARSLAGNCAESARQGGEAMDSVVEIMAAIQVSANRMSGIVDTIDSIAFQTNILALNASVEAARAGEQGRGFAVVAGEVRNLASRSAEAAREIKGLIDGAGTQVQAGNRQVRQTGELIRGMVTDIGQLNTLIGEISSASAEQSNGIEQVNLAVAQMDQMTQRNAGMVQDSAQAAQRLTRQSVQLNRHVVRFVLDGRQADARGKAQAGDRRRRHEHEPAQPEQAWG</sequence>
<evidence type="ECO:0000256" key="6">
    <source>
        <dbReference type="ARBA" id="ARBA00023136"/>
    </source>
</evidence>
<keyword evidence="6 11" id="KW-0472">Membrane</keyword>
<evidence type="ECO:0000256" key="4">
    <source>
        <dbReference type="ARBA" id="ARBA00022692"/>
    </source>
</evidence>
<dbReference type="PRINTS" id="PR00260">
    <property type="entry name" value="CHEMTRNSDUCR"/>
</dbReference>
<dbReference type="InterPro" id="IPR004090">
    <property type="entry name" value="Chemotax_Me-accpt_rcpt"/>
</dbReference>
<dbReference type="SUPFAM" id="SSF58104">
    <property type="entry name" value="Methyl-accepting chemotaxis protein (MCP) signaling domain"/>
    <property type="match status" value="1"/>
</dbReference>
<keyword evidence="4 11" id="KW-0812">Transmembrane</keyword>
<dbReference type="SMART" id="SM00283">
    <property type="entry name" value="MA"/>
    <property type="match status" value="1"/>
</dbReference>
<dbReference type="PANTHER" id="PTHR43531:SF14">
    <property type="entry name" value="METHYL-ACCEPTING CHEMOTAXIS PROTEIN I-RELATED"/>
    <property type="match status" value="1"/>
</dbReference>
<keyword evidence="7 9" id="KW-0807">Transducer</keyword>
<dbReference type="Pfam" id="PF00015">
    <property type="entry name" value="MCPsignal"/>
    <property type="match status" value="1"/>
</dbReference>
<evidence type="ECO:0000256" key="1">
    <source>
        <dbReference type="ARBA" id="ARBA00004651"/>
    </source>
</evidence>
<dbReference type="AlphaFoldDB" id="A0AA43ZA56"/>
<feature type="region of interest" description="Disordered" evidence="10">
    <location>
        <begin position="516"/>
        <end position="546"/>
    </location>
</feature>
<dbReference type="Proteomes" id="UP000736384">
    <property type="component" value="Unassembled WGS sequence"/>
</dbReference>
<keyword evidence="2" id="KW-1003">Cell membrane</keyword>
<dbReference type="RefSeq" id="WP_165893199.1">
    <property type="nucleotide sequence ID" value="NZ_JAAPAP010000011.1"/>
</dbReference>
<dbReference type="GO" id="GO:0005886">
    <property type="term" value="C:plasma membrane"/>
    <property type="evidence" value="ECO:0007669"/>
    <property type="project" value="UniProtKB-SubCell"/>
</dbReference>
<keyword evidence="3" id="KW-0488">Methylation</keyword>
<feature type="domain" description="Methyl-accepting transducer" evidence="12">
    <location>
        <begin position="270"/>
        <end position="499"/>
    </location>
</feature>
<keyword evidence="5 11" id="KW-1133">Transmembrane helix</keyword>
<dbReference type="PANTHER" id="PTHR43531">
    <property type="entry name" value="PROTEIN ICFG"/>
    <property type="match status" value="1"/>
</dbReference>
<evidence type="ECO:0000313" key="13">
    <source>
        <dbReference type="EMBL" id="NHN78482.1"/>
    </source>
</evidence>
<dbReference type="InterPro" id="IPR051310">
    <property type="entry name" value="MCP_chemotaxis"/>
</dbReference>
<feature type="transmembrane region" description="Helical" evidence="11">
    <location>
        <begin position="12"/>
        <end position="32"/>
    </location>
</feature>
<dbReference type="EMBL" id="JAAPAP010000011">
    <property type="protein sequence ID" value="NHN78482.1"/>
    <property type="molecule type" value="Genomic_DNA"/>
</dbReference>
<evidence type="ECO:0000256" key="7">
    <source>
        <dbReference type="ARBA" id="ARBA00023224"/>
    </source>
</evidence>
<evidence type="ECO:0000313" key="14">
    <source>
        <dbReference type="Proteomes" id="UP000736384"/>
    </source>
</evidence>
<dbReference type="InterPro" id="IPR033480">
    <property type="entry name" value="sCache_2"/>
</dbReference>
<dbReference type="Pfam" id="PF17200">
    <property type="entry name" value="sCache_2"/>
    <property type="match status" value="1"/>
</dbReference>
<dbReference type="CDD" id="cd11386">
    <property type="entry name" value="MCP_signal"/>
    <property type="match status" value="1"/>
</dbReference>
<comment type="similarity">
    <text evidence="8">Belongs to the methyl-accepting chemotaxis (MCP) protein family.</text>
</comment>
<dbReference type="GO" id="GO:0004888">
    <property type="term" value="F:transmembrane signaling receptor activity"/>
    <property type="evidence" value="ECO:0007669"/>
    <property type="project" value="InterPro"/>
</dbReference>
<feature type="compositionally biased region" description="Basic and acidic residues" evidence="10">
    <location>
        <begin position="517"/>
        <end position="539"/>
    </location>
</feature>
<evidence type="ECO:0000256" key="10">
    <source>
        <dbReference type="SAM" id="MobiDB-lite"/>
    </source>
</evidence>
<proteinExistence type="inferred from homology"/>